<dbReference type="AlphaFoldDB" id="A0A7W7YQI9"/>
<dbReference type="SMART" id="SM00704">
    <property type="entry name" value="ZnF_CDGSH"/>
    <property type="match status" value="2"/>
</dbReference>
<evidence type="ECO:0000256" key="3">
    <source>
        <dbReference type="ARBA" id="ARBA00023004"/>
    </source>
</evidence>
<dbReference type="Proteomes" id="UP000534294">
    <property type="component" value="Unassembled WGS sequence"/>
</dbReference>
<dbReference type="PANTHER" id="PTHR46491">
    <property type="entry name" value="CDGSH IRON SULFUR DOMAIN PROTEIN HOMOLOG"/>
    <property type="match status" value="1"/>
</dbReference>
<reference evidence="6 7" key="1">
    <citation type="submission" date="2020-08" db="EMBL/GenBank/DDBJ databases">
        <title>Genomic Encyclopedia of Type Strains, Phase IV (KMG-IV): sequencing the most valuable type-strain genomes for metagenomic binning, comparative biology and taxonomic classification.</title>
        <authorList>
            <person name="Goeker M."/>
        </authorList>
    </citation>
    <scope>NUCLEOTIDE SEQUENCE [LARGE SCALE GENOMIC DNA]</scope>
    <source>
        <strain evidence="6 7">DSM 12251</strain>
    </source>
</reference>
<evidence type="ECO:0000256" key="4">
    <source>
        <dbReference type="ARBA" id="ARBA00023014"/>
    </source>
</evidence>
<evidence type="ECO:0000313" key="7">
    <source>
        <dbReference type="Proteomes" id="UP000534294"/>
    </source>
</evidence>
<sequence>MLPKIHALRPAILELEPGEYFWCSCGLSGHQPMCDGEHTGTGLRSKKFILTERCTVRLCNCKHTQTPPFCDGSHVGMVPPDFTFTTHPAV</sequence>
<dbReference type="GO" id="GO:0046872">
    <property type="term" value="F:metal ion binding"/>
    <property type="evidence" value="ECO:0007669"/>
    <property type="project" value="UniProtKB-KW"/>
</dbReference>
<dbReference type="GO" id="GO:0005737">
    <property type="term" value="C:cytoplasm"/>
    <property type="evidence" value="ECO:0007669"/>
    <property type="project" value="UniProtKB-ARBA"/>
</dbReference>
<accession>A0A7W7YQI9</accession>
<dbReference type="Pfam" id="PF09360">
    <property type="entry name" value="zf-CDGSH"/>
    <property type="match status" value="1"/>
</dbReference>
<evidence type="ECO:0000256" key="2">
    <source>
        <dbReference type="ARBA" id="ARBA00022723"/>
    </source>
</evidence>
<dbReference type="PANTHER" id="PTHR46491:SF3">
    <property type="entry name" value="CDGSH IRON-SULFUR DOMAIN-CONTAINING PROTEIN 3, MITOCHONDRIAL"/>
    <property type="match status" value="1"/>
</dbReference>
<dbReference type="InterPro" id="IPR042216">
    <property type="entry name" value="MitoNEET_CISD"/>
</dbReference>
<protein>
    <submittedName>
        <fullName evidence="6">CDGSH-type Zn-finger protein</fullName>
    </submittedName>
</protein>
<feature type="domain" description="Iron-binding zinc finger CDGSH type" evidence="5">
    <location>
        <begin position="46"/>
        <end position="80"/>
    </location>
</feature>
<evidence type="ECO:0000256" key="1">
    <source>
        <dbReference type="ARBA" id="ARBA00022714"/>
    </source>
</evidence>
<gene>
    <name evidence="6" type="ORF">HNQ64_004809</name>
</gene>
<keyword evidence="4" id="KW-0411">Iron-sulfur</keyword>
<comment type="caution">
    <text evidence="6">The sequence shown here is derived from an EMBL/GenBank/DDBJ whole genome shotgun (WGS) entry which is preliminary data.</text>
</comment>
<dbReference type="InterPro" id="IPR052950">
    <property type="entry name" value="CISD"/>
</dbReference>
<dbReference type="EMBL" id="JACHIF010000014">
    <property type="protein sequence ID" value="MBB5040523.1"/>
    <property type="molecule type" value="Genomic_DNA"/>
</dbReference>
<keyword evidence="3" id="KW-0408">Iron</keyword>
<dbReference type="InterPro" id="IPR018967">
    <property type="entry name" value="FeS-contain_CDGSH-typ"/>
</dbReference>
<keyword evidence="1" id="KW-0001">2Fe-2S</keyword>
<keyword evidence="2" id="KW-0479">Metal-binding</keyword>
<organism evidence="6 7">
    <name type="scientific">Prosthecobacter dejongeii</name>
    <dbReference type="NCBI Taxonomy" id="48465"/>
    <lineage>
        <taxon>Bacteria</taxon>
        <taxon>Pseudomonadati</taxon>
        <taxon>Verrucomicrobiota</taxon>
        <taxon>Verrucomicrobiia</taxon>
        <taxon>Verrucomicrobiales</taxon>
        <taxon>Verrucomicrobiaceae</taxon>
        <taxon>Prosthecobacter</taxon>
    </lineage>
</organism>
<name>A0A7W7YQI9_9BACT</name>
<feature type="domain" description="Iron-binding zinc finger CDGSH type" evidence="5">
    <location>
        <begin position="8"/>
        <end position="44"/>
    </location>
</feature>
<evidence type="ECO:0000313" key="6">
    <source>
        <dbReference type="EMBL" id="MBB5040523.1"/>
    </source>
</evidence>
<dbReference type="GO" id="GO:0051537">
    <property type="term" value="F:2 iron, 2 sulfur cluster binding"/>
    <property type="evidence" value="ECO:0007669"/>
    <property type="project" value="UniProtKB-KW"/>
</dbReference>
<evidence type="ECO:0000259" key="5">
    <source>
        <dbReference type="SMART" id="SM00704"/>
    </source>
</evidence>
<keyword evidence="7" id="KW-1185">Reference proteome</keyword>
<dbReference type="Gene3D" id="3.40.5.90">
    <property type="entry name" value="CDGSH iron-sulfur domain, mitoNEET-type"/>
    <property type="match status" value="2"/>
</dbReference>
<proteinExistence type="predicted"/>